<proteinExistence type="predicted"/>
<dbReference type="EMBL" id="HACM01000133">
    <property type="protein sequence ID" value="CRZ00575.1"/>
    <property type="molecule type" value="Transcribed_RNA"/>
</dbReference>
<evidence type="ECO:0000313" key="1">
    <source>
        <dbReference type="EMBL" id="CRZ00575.1"/>
    </source>
</evidence>
<dbReference type="AlphaFoldDB" id="A0A0H5QF59"/>
<organism evidence="1">
    <name type="scientific">Spongospora subterranea</name>
    <dbReference type="NCBI Taxonomy" id="70186"/>
    <lineage>
        <taxon>Eukaryota</taxon>
        <taxon>Sar</taxon>
        <taxon>Rhizaria</taxon>
        <taxon>Endomyxa</taxon>
        <taxon>Phytomyxea</taxon>
        <taxon>Plasmodiophorida</taxon>
        <taxon>Plasmodiophoridae</taxon>
        <taxon>Spongospora</taxon>
    </lineage>
</organism>
<accession>A0A0H5QF59</accession>
<name>A0A0H5QF59_9EUKA</name>
<sequence>MIPMMLIMKSLSEQTKKPSLRRMIVDLCKRNWLWNFEDNDDSRSRADVASELARNNLVISSDNDAQQAVFGFKPANDRRFVDIIRMFRDWFANVISYGAGARRTSHQRIRSLQLIADQNF</sequence>
<reference evidence="1" key="1">
    <citation type="submission" date="2015-04" db="EMBL/GenBank/DDBJ databases">
        <title>The genome sequence of the plant pathogenic Rhizarian Plasmodiophora brassicae reveals insights in its biotrophic life cycle and the origin of chitin synthesis.</title>
        <authorList>
            <person name="Schwelm A."/>
            <person name="Fogelqvist J."/>
            <person name="Knaust A."/>
            <person name="Julke S."/>
            <person name="Lilja T."/>
            <person name="Dhandapani V."/>
            <person name="Bonilla-Rosso G."/>
            <person name="Karlsson M."/>
            <person name="Shevchenko A."/>
            <person name="Choi S.R."/>
            <person name="Kim H.G."/>
            <person name="Park J.Y."/>
            <person name="Lim Y.P."/>
            <person name="Ludwig-Muller J."/>
            <person name="Dixelius C."/>
        </authorList>
    </citation>
    <scope>NUCLEOTIDE SEQUENCE</scope>
    <source>
        <tissue evidence="1">Potato root galls</tissue>
    </source>
</reference>
<protein>
    <submittedName>
        <fullName evidence="1">Uncharacterized protein</fullName>
    </submittedName>
</protein>